<gene>
    <name evidence="1" type="ORF">Patl1_25593</name>
</gene>
<name>A0ACC1B1C8_9ROSI</name>
<keyword evidence="2" id="KW-1185">Reference proteome</keyword>
<sequence length="269" mass="31112">MGSIGEIYSIDNSFGYSGNIGMENTEWIWLRPKKLWRYLRHQGFKGRPYMLLYGDLKETSLMTKQAKSRTIDLSDDIAPRVSSFLHQVVKGYGMLIPILFYSSLSFKESAVPRCKNSFIWMGPIPRVTIANPDLIKEIFTRISDFYKPQANPLSKLLATALTNFEGEKWAKRRSILNPAFHLEKLKLMIPAFHQVCSEMISRWEKLVSVEGAIELDVWPFLKHLTADGISRTVFGSKYEEGRRIFQLQTELVDLTMEVELSNFIPGWRY</sequence>
<dbReference type="Proteomes" id="UP001164250">
    <property type="component" value="Chromosome 7"/>
</dbReference>
<dbReference type="EMBL" id="CM047903">
    <property type="protein sequence ID" value="KAJ0092730.1"/>
    <property type="molecule type" value="Genomic_DNA"/>
</dbReference>
<evidence type="ECO:0000313" key="2">
    <source>
        <dbReference type="Proteomes" id="UP001164250"/>
    </source>
</evidence>
<accession>A0ACC1B1C8</accession>
<reference evidence="2" key="1">
    <citation type="journal article" date="2023" name="G3 (Bethesda)">
        <title>Genome assembly and association tests identify interacting loci associated with vigor, precocity, and sex in interspecific pistachio rootstocks.</title>
        <authorList>
            <person name="Palmer W."/>
            <person name="Jacygrad E."/>
            <person name="Sagayaradj S."/>
            <person name="Cavanaugh K."/>
            <person name="Han R."/>
            <person name="Bertier L."/>
            <person name="Beede B."/>
            <person name="Kafkas S."/>
            <person name="Golino D."/>
            <person name="Preece J."/>
            <person name="Michelmore R."/>
        </authorList>
    </citation>
    <scope>NUCLEOTIDE SEQUENCE [LARGE SCALE GENOMIC DNA]</scope>
</reference>
<organism evidence="1 2">
    <name type="scientific">Pistacia atlantica</name>
    <dbReference type="NCBI Taxonomy" id="434234"/>
    <lineage>
        <taxon>Eukaryota</taxon>
        <taxon>Viridiplantae</taxon>
        <taxon>Streptophyta</taxon>
        <taxon>Embryophyta</taxon>
        <taxon>Tracheophyta</taxon>
        <taxon>Spermatophyta</taxon>
        <taxon>Magnoliopsida</taxon>
        <taxon>eudicotyledons</taxon>
        <taxon>Gunneridae</taxon>
        <taxon>Pentapetalae</taxon>
        <taxon>rosids</taxon>
        <taxon>malvids</taxon>
        <taxon>Sapindales</taxon>
        <taxon>Anacardiaceae</taxon>
        <taxon>Pistacia</taxon>
    </lineage>
</organism>
<comment type="caution">
    <text evidence="1">The sequence shown here is derived from an EMBL/GenBank/DDBJ whole genome shotgun (WGS) entry which is preliminary data.</text>
</comment>
<proteinExistence type="predicted"/>
<evidence type="ECO:0000313" key="1">
    <source>
        <dbReference type="EMBL" id="KAJ0092730.1"/>
    </source>
</evidence>
<protein>
    <submittedName>
        <fullName evidence="1">Uncharacterized protein</fullName>
    </submittedName>
</protein>